<feature type="transmembrane region" description="Helical" evidence="2">
    <location>
        <begin position="13"/>
        <end position="32"/>
    </location>
</feature>
<feature type="compositionally biased region" description="Acidic residues" evidence="1">
    <location>
        <begin position="434"/>
        <end position="443"/>
    </location>
</feature>
<dbReference type="AlphaFoldDB" id="A0A166JWE3"/>
<feature type="region of interest" description="Disordered" evidence="1">
    <location>
        <begin position="111"/>
        <end position="131"/>
    </location>
</feature>
<dbReference type="OrthoDB" id="3219582at2759"/>
<evidence type="ECO:0000256" key="1">
    <source>
        <dbReference type="SAM" id="MobiDB-lite"/>
    </source>
</evidence>
<evidence type="ECO:0000313" key="3">
    <source>
        <dbReference type="EMBL" id="KZP21282.1"/>
    </source>
</evidence>
<accession>A0A166JWE3</accession>
<evidence type="ECO:0000313" key="4">
    <source>
        <dbReference type="Proteomes" id="UP000076532"/>
    </source>
</evidence>
<feature type="region of interest" description="Disordered" evidence="1">
    <location>
        <begin position="424"/>
        <end position="465"/>
    </location>
</feature>
<proteinExistence type="predicted"/>
<keyword evidence="4" id="KW-1185">Reference proteome</keyword>
<keyword evidence="2" id="KW-0472">Membrane</keyword>
<gene>
    <name evidence="3" type="ORF">FIBSPDRAFT_508467</name>
</gene>
<reference evidence="3 4" key="1">
    <citation type="journal article" date="2016" name="Mol. Biol. Evol.">
        <title>Comparative Genomics of Early-Diverging Mushroom-Forming Fungi Provides Insights into the Origins of Lignocellulose Decay Capabilities.</title>
        <authorList>
            <person name="Nagy L.G."/>
            <person name="Riley R."/>
            <person name="Tritt A."/>
            <person name="Adam C."/>
            <person name="Daum C."/>
            <person name="Floudas D."/>
            <person name="Sun H."/>
            <person name="Yadav J.S."/>
            <person name="Pangilinan J."/>
            <person name="Larsson K.H."/>
            <person name="Matsuura K."/>
            <person name="Barry K."/>
            <person name="Labutti K."/>
            <person name="Kuo R."/>
            <person name="Ohm R.A."/>
            <person name="Bhattacharya S.S."/>
            <person name="Shirouzu T."/>
            <person name="Yoshinaga Y."/>
            <person name="Martin F.M."/>
            <person name="Grigoriev I.V."/>
            <person name="Hibbett D.S."/>
        </authorList>
    </citation>
    <scope>NUCLEOTIDE SEQUENCE [LARGE SCALE GENOMIC DNA]</scope>
    <source>
        <strain evidence="3 4">CBS 109695</strain>
    </source>
</reference>
<keyword evidence="2" id="KW-0812">Transmembrane</keyword>
<sequence length="465" mass="49900">MCGLPYLALGTKLAFIEAIAGFAPMAFPGVLFRRILRFCGRTALVWGGIRGLDWEEDFRGQGGLAQVLKGNGMARIGLPRALSPQEDKKGLLRPLSPTIRYQGRVIGHPYASRDSHTPAVPPGALVDSGSVPLRRGRAGERVTVHYQQGYAPHLEMRLSGLGVPDTGTLVRNIKEQGLLDDVWDQSEGMERKKSIREMRQERKQKERELDQISQVSGLRVYSISSEDWNIVRFSTPPNTSPFPIRIPPPVAVQRAATTISNSSSLRRKPVPALLSPLPRHVGIRYSNGSGLPSPMTAASQASFASGGTYQTQGSGDWLATASKGRYAAATYRTTGVSHASLPMPPPSAVGGLQGNPFSPGPGSTGDVDNYNENSHYLRESDGSALSATHAAEIVKIKAIGTAPHKVTPPPTRVGFWRSSVEIERGVTPSRLSSSEDEADEVDGGEGSIRKDVDFGVGSPMLGHAV</sequence>
<protein>
    <submittedName>
        <fullName evidence="3">Uncharacterized protein</fullName>
    </submittedName>
</protein>
<organism evidence="3 4">
    <name type="scientific">Athelia psychrophila</name>
    <dbReference type="NCBI Taxonomy" id="1759441"/>
    <lineage>
        <taxon>Eukaryota</taxon>
        <taxon>Fungi</taxon>
        <taxon>Dikarya</taxon>
        <taxon>Basidiomycota</taxon>
        <taxon>Agaricomycotina</taxon>
        <taxon>Agaricomycetes</taxon>
        <taxon>Agaricomycetidae</taxon>
        <taxon>Atheliales</taxon>
        <taxon>Atheliaceae</taxon>
        <taxon>Athelia</taxon>
    </lineage>
</organism>
<dbReference type="Proteomes" id="UP000076532">
    <property type="component" value="Unassembled WGS sequence"/>
</dbReference>
<keyword evidence="2" id="KW-1133">Transmembrane helix</keyword>
<name>A0A166JWE3_9AGAM</name>
<dbReference type="EMBL" id="KV417548">
    <property type="protein sequence ID" value="KZP21282.1"/>
    <property type="molecule type" value="Genomic_DNA"/>
</dbReference>
<evidence type="ECO:0000256" key="2">
    <source>
        <dbReference type="SAM" id="Phobius"/>
    </source>
</evidence>